<evidence type="ECO:0000256" key="7">
    <source>
        <dbReference type="HAMAP-Rule" id="MF_00259"/>
    </source>
</evidence>
<comment type="catalytic activity">
    <reaction evidence="6 7">
        <text>N(6)-[(R)-S(8)-aminomethyldihydrolipoyl]-L-lysyl-[protein] + (6S)-5,6,7,8-tetrahydrofolate = N(6)-[(R)-dihydrolipoyl]-L-lysyl-[protein] + (6R)-5,10-methylene-5,6,7,8-tetrahydrofolate + NH4(+)</text>
        <dbReference type="Rhea" id="RHEA:16945"/>
        <dbReference type="Rhea" id="RHEA-COMP:10475"/>
        <dbReference type="Rhea" id="RHEA-COMP:10492"/>
        <dbReference type="ChEBI" id="CHEBI:15636"/>
        <dbReference type="ChEBI" id="CHEBI:28938"/>
        <dbReference type="ChEBI" id="CHEBI:57453"/>
        <dbReference type="ChEBI" id="CHEBI:83100"/>
        <dbReference type="ChEBI" id="CHEBI:83143"/>
        <dbReference type="EC" id="2.1.2.10"/>
    </reaction>
</comment>
<evidence type="ECO:0000256" key="5">
    <source>
        <dbReference type="ARBA" id="ARBA00031395"/>
    </source>
</evidence>
<dbReference type="Gene3D" id="3.30.1360.120">
    <property type="entry name" value="Probable tRNA modification gtpase trme, domain 1"/>
    <property type="match status" value="1"/>
</dbReference>
<name>A0A0M2SVM1_9BACI</name>
<dbReference type="Proteomes" id="UP000034166">
    <property type="component" value="Unassembled WGS sequence"/>
</dbReference>
<dbReference type="FunFam" id="3.30.70.1400:FF:000001">
    <property type="entry name" value="Aminomethyltransferase"/>
    <property type="match status" value="1"/>
</dbReference>
<reference evidence="11 12" key="1">
    <citation type="submission" date="2015-04" db="EMBL/GenBank/DDBJ databases">
        <title>Taxonomic description and genome sequence of Bacillus campisalis sp. nov., a novel member of the genus Bacillus isolated from solar saltern.</title>
        <authorList>
            <person name="Mathan Kumar R."/>
            <person name="Kaur G."/>
            <person name="Kumar A."/>
            <person name="Singh N.K."/>
            <person name="Kaur N."/>
            <person name="Kumar N."/>
            <person name="Mayilraj S."/>
        </authorList>
    </citation>
    <scope>NUCLEOTIDE SEQUENCE [LARGE SCALE GENOMIC DNA]</scope>
    <source>
        <strain evidence="11 12">SA2-6</strain>
    </source>
</reference>
<dbReference type="PANTHER" id="PTHR43757">
    <property type="entry name" value="AMINOMETHYLTRANSFERASE"/>
    <property type="match status" value="1"/>
</dbReference>
<dbReference type="EC" id="2.1.2.10" evidence="2 7"/>
<comment type="function">
    <text evidence="7">The glycine cleavage system catalyzes the degradation of glycine.</text>
</comment>
<feature type="domain" description="Aminomethyltransferase C-terminal" evidence="10">
    <location>
        <begin position="289"/>
        <end position="368"/>
    </location>
</feature>
<evidence type="ECO:0000313" key="11">
    <source>
        <dbReference type="EMBL" id="KKK38213.1"/>
    </source>
</evidence>
<protein>
    <recommendedName>
        <fullName evidence="2 7">Aminomethyltransferase</fullName>
        <ecNumber evidence="2 7">2.1.2.10</ecNumber>
    </recommendedName>
    <alternativeName>
        <fullName evidence="5 7">Glycine cleavage system T protein</fullName>
    </alternativeName>
</protein>
<dbReference type="Gene3D" id="4.10.1250.10">
    <property type="entry name" value="Aminomethyltransferase fragment"/>
    <property type="match status" value="1"/>
</dbReference>
<keyword evidence="3 7" id="KW-0032">Aminotransferase</keyword>
<evidence type="ECO:0000256" key="1">
    <source>
        <dbReference type="ARBA" id="ARBA00008609"/>
    </source>
</evidence>
<dbReference type="PATRIC" id="fig|1408103.3.peg.2355"/>
<dbReference type="InterPro" id="IPR013977">
    <property type="entry name" value="GcvT_C"/>
</dbReference>
<comment type="subunit">
    <text evidence="7">The glycine cleavage system is composed of four proteins: P, T, L and H.</text>
</comment>
<dbReference type="GO" id="GO:0005960">
    <property type="term" value="C:glycine cleavage complex"/>
    <property type="evidence" value="ECO:0007669"/>
    <property type="project" value="InterPro"/>
</dbReference>
<dbReference type="RefSeq" id="WP_046523689.1">
    <property type="nucleotide sequence ID" value="NZ_LAYY01000009.1"/>
</dbReference>
<keyword evidence="12" id="KW-1185">Reference proteome</keyword>
<dbReference type="PIRSF" id="PIRSF006487">
    <property type="entry name" value="GcvT"/>
    <property type="match status" value="1"/>
</dbReference>
<comment type="similarity">
    <text evidence="1 7">Belongs to the GcvT family.</text>
</comment>
<dbReference type="SUPFAM" id="SSF101790">
    <property type="entry name" value="Aminomethyltransferase beta-barrel domain"/>
    <property type="match status" value="1"/>
</dbReference>
<dbReference type="GO" id="GO:0019464">
    <property type="term" value="P:glycine decarboxylation via glycine cleavage system"/>
    <property type="evidence" value="ECO:0007669"/>
    <property type="project" value="UniProtKB-UniRule"/>
</dbReference>
<dbReference type="Gene3D" id="3.30.70.1400">
    <property type="entry name" value="Aminomethyltransferase beta-barrel domains"/>
    <property type="match status" value="1"/>
</dbReference>
<organism evidence="11 12">
    <name type="scientific">Mesobacillus campisalis</name>
    <dbReference type="NCBI Taxonomy" id="1408103"/>
    <lineage>
        <taxon>Bacteria</taxon>
        <taxon>Bacillati</taxon>
        <taxon>Bacillota</taxon>
        <taxon>Bacilli</taxon>
        <taxon>Bacillales</taxon>
        <taxon>Bacillaceae</taxon>
        <taxon>Mesobacillus</taxon>
    </lineage>
</organism>
<evidence type="ECO:0000313" key="12">
    <source>
        <dbReference type="Proteomes" id="UP000034166"/>
    </source>
</evidence>
<evidence type="ECO:0000256" key="8">
    <source>
        <dbReference type="PIRSR" id="PIRSR006487-1"/>
    </source>
</evidence>
<comment type="caution">
    <text evidence="11">The sequence shown here is derived from an EMBL/GenBank/DDBJ whole genome shotgun (WGS) entry which is preliminary data.</text>
</comment>
<feature type="domain" description="GCVT N-terminal" evidence="9">
    <location>
        <begin position="13"/>
        <end position="269"/>
    </location>
</feature>
<dbReference type="InterPro" id="IPR029043">
    <property type="entry name" value="GcvT/YgfZ_C"/>
</dbReference>
<dbReference type="InterPro" id="IPR027266">
    <property type="entry name" value="TrmE/GcvT-like"/>
</dbReference>
<dbReference type="Gene3D" id="2.40.30.110">
    <property type="entry name" value="Aminomethyltransferase beta-barrel domains"/>
    <property type="match status" value="1"/>
</dbReference>
<dbReference type="OrthoDB" id="9774591at2"/>
<accession>A0A0M2SVM1</accession>
<dbReference type="Pfam" id="PF08669">
    <property type="entry name" value="GCV_T_C"/>
    <property type="match status" value="1"/>
</dbReference>
<evidence type="ECO:0000259" key="10">
    <source>
        <dbReference type="Pfam" id="PF08669"/>
    </source>
</evidence>
<dbReference type="GO" id="GO:0004047">
    <property type="term" value="F:aminomethyltransferase activity"/>
    <property type="evidence" value="ECO:0007669"/>
    <property type="project" value="UniProtKB-UniRule"/>
</dbReference>
<feature type="binding site" evidence="8">
    <location>
        <position position="202"/>
    </location>
    <ligand>
        <name>substrate</name>
    </ligand>
</feature>
<sequence length="370" mass="40784">MNTQTGLKRTPLFETYKKSEAKVIDFGGWELPVQFSGILEEHEAVRKDAGLFDVSHMGEVLVEGKDAESYLNYLLTNDVTKVGINQAQYTAMCYPDGGTIDDLLVYKLAEEKYLLVINAANTEKDFEWMKKQASGDVTLQNISNDMAQLAIQGPKAERVLQRLTKTDLSQIGFFQFAQDVELDGTSDVLVSRTGYTGEDGFELYLAAEKAVSLWERLLQAGKEDGLKPCGLGARDTLRFEARLALYGQELSEEISPLEAGIGFAVKTNKENDFIGKDALSKQKENGLKRKIVGIEVTGRGIPRHGYKVFSADGEEVGFVTSGTHSPSLKKSLGLALVSTEYSKADTLLKVEIRNKPVDAVVVKTPFYKKG</sequence>
<gene>
    <name evidence="7" type="primary">gcvT</name>
    <name evidence="11" type="ORF">WQ57_10450</name>
</gene>
<dbReference type="InterPro" id="IPR006223">
    <property type="entry name" value="GcvT"/>
</dbReference>
<dbReference type="AlphaFoldDB" id="A0A0M2SVM1"/>
<evidence type="ECO:0000256" key="4">
    <source>
        <dbReference type="ARBA" id="ARBA00022679"/>
    </source>
</evidence>
<dbReference type="HAMAP" id="MF_00259">
    <property type="entry name" value="GcvT"/>
    <property type="match status" value="1"/>
</dbReference>
<dbReference type="GO" id="GO:0005829">
    <property type="term" value="C:cytosol"/>
    <property type="evidence" value="ECO:0007669"/>
    <property type="project" value="TreeGrafter"/>
</dbReference>
<dbReference type="NCBIfam" id="TIGR00528">
    <property type="entry name" value="gcvT"/>
    <property type="match status" value="1"/>
</dbReference>
<dbReference type="FunFam" id="2.40.30.110:FF:000003">
    <property type="entry name" value="Aminomethyltransferase"/>
    <property type="match status" value="1"/>
</dbReference>
<dbReference type="InterPro" id="IPR006222">
    <property type="entry name" value="GCVT_N"/>
</dbReference>
<dbReference type="InterPro" id="IPR022903">
    <property type="entry name" value="GcvT_bac"/>
</dbReference>
<dbReference type="FunFam" id="4.10.1250.10:FF:000001">
    <property type="entry name" value="Aminomethyltransferase"/>
    <property type="match status" value="1"/>
</dbReference>
<evidence type="ECO:0000256" key="6">
    <source>
        <dbReference type="ARBA" id="ARBA00047665"/>
    </source>
</evidence>
<dbReference type="GO" id="GO:0008483">
    <property type="term" value="F:transaminase activity"/>
    <property type="evidence" value="ECO:0007669"/>
    <property type="project" value="UniProtKB-KW"/>
</dbReference>
<dbReference type="PANTHER" id="PTHR43757:SF2">
    <property type="entry name" value="AMINOMETHYLTRANSFERASE, MITOCHONDRIAL"/>
    <property type="match status" value="1"/>
</dbReference>
<keyword evidence="4 7" id="KW-0808">Transferase</keyword>
<dbReference type="InterPro" id="IPR028896">
    <property type="entry name" value="GcvT/YgfZ/DmdA"/>
</dbReference>
<dbReference type="EMBL" id="LAYY01000009">
    <property type="protein sequence ID" value="KKK38213.1"/>
    <property type="molecule type" value="Genomic_DNA"/>
</dbReference>
<evidence type="ECO:0000256" key="2">
    <source>
        <dbReference type="ARBA" id="ARBA00012616"/>
    </source>
</evidence>
<evidence type="ECO:0000259" key="9">
    <source>
        <dbReference type="Pfam" id="PF01571"/>
    </source>
</evidence>
<dbReference type="NCBIfam" id="NF001567">
    <property type="entry name" value="PRK00389.1"/>
    <property type="match status" value="1"/>
</dbReference>
<evidence type="ECO:0000256" key="3">
    <source>
        <dbReference type="ARBA" id="ARBA00022576"/>
    </source>
</evidence>
<dbReference type="Pfam" id="PF01571">
    <property type="entry name" value="GCV_T"/>
    <property type="match status" value="1"/>
</dbReference>
<dbReference type="SUPFAM" id="SSF103025">
    <property type="entry name" value="Folate-binding domain"/>
    <property type="match status" value="1"/>
</dbReference>
<proteinExistence type="inferred from homology"/>